<dbReference type="EMBL" id="SNYN01000025">
    <property type="protein sequence ID" value="TDQ46328.1"/>
    <property type="molecule type" value="Genomic_DNA"/>
</dbReference>
<dbReference type="Proteomes" id="UP000295281">
    <property type="component" value="Unassembled WGS sequence"/>
</dbReference>
<sequence>MNPTDHAAAADGPDKEHGGGRALDGFDPTDSGGKPVRRYSGGVRRSPGLAAGLVPALMVPVWPLPPTAVLHPLPARRDRALGRWKRRSRGIPAAAPFVAKPVRTGAHEGKHTPPWH</sequence>
<gene>
    <name evidence="2" type="ORF">EV190_12515</name>
</gene>
<protein>
    <submittedName>
        <fullName evidence="2">Uncharacterized protein</fullName>
    </submittedName>
</protein>
<organism evidence="2 3">
    <name type="scientific">Actinorugispora endophytica</name>
    <dbReference type="NCBI Taxonomy" id="1605990"/>
    <lineage>
        <taxon>Bacteria</taxon>
        <taxon>Bacillati</taxon>
        <taxon>Actinomycetota</taxon>
        <taxon>Actinomycetes</taxon>
        <taxon>Streptosporangiales</taxon>
        <taxon>Nocardiopsidaceae</taxon>
        <taxon>Actinorugispora</taxon>
    </lineage>
</organism>
<name>A0A4R6UHK7_9ACTN</name>
<proteinExistence type="predicted"/>
<feature type="compositionally biased region" description="Basic and acidic residues" evidence="1">
    <location>
        <begin position="105"/>
        <end position="116"/>
    </location>
</feature>
<reference evidence="2 3" key="1">
    <citation type="submission" date="2019-03" db="EMBL/GenBank/DDBJ databases">
        <title>Genomic Encyclopedia of Type Strains, Phase IV (KMG-IV): sequencing the most valuable type-strain genomes for metagenomic binning, comparative biology and taxonomic classification.</title>
        <authorList>
            <person name="Goeker M."/>
        </authorList>
    </citation>
    <scope>NUCLEOTIDE SEQUENCE [LARGE SCALE GENOMIC DNA]</scope>
    <source>
        <strain evidence="2 3">DSM 46770</strain>
    </source>
</reference>
<feature type="region of interest" description="Disordered" evidence="1">
    <location>
        <begin position="95"/>
        <end position="116"/>
    </location>
</feature>
<evidence type="ECO:0000256" key="1">
    <source>
        <dbReference type="SAM" id="MobiDB-lite"/>
    </source>
</evidence>
<accession>A0A4R6UHK7</accession>
<dbReference type="AlphaFoldDB" id="A0A4R6UHK7"/>
<keyword evidence="3" id="KW-1185">Reference proteome</keyword>
<evidence type="ECO:0000313" key="2">
    <source>
        <dbReference type="EMBL" id="TDQ46328.1"/>
    </source>
</evidence>
<comment type="caution">
    <text evidence="2">The sequence shown here is derived from an EMBL/GenBank/DDBJ whole genome shotgun (WGS) entry which is preliminary data.</text>
</comment>
<feature type="region of interest" description="Disordered" evidence="1">
    <location>
        <begin position="1"/>
        <end position="46"/>
    </location>
</feature>
<evidence type="ECO:0000313" key="3">
    <source>
        <dbReference type="Proteomes" id="UP000295281"/>
    </source>
</evidence>